<keyword evidence="1" id="KW-0472">Membrane</keyword>
<keyword evidence="1" id="KW-1133">Transmembrane helix</keyword>
<organism evidence="2 3">
    <name type="scientific">Methanobrevibacter thaueri</name>
    <dbReference type="NCBI Taxonomy" id="190975"/>
    <lineage>
        <taxon>Archaea</taxon>
        <taxon>Methanobacteriati</taxon>
        <taxon>Methanobacteriota</taxon>
        <taxon>Methanomada group</taxon>
        <taxon>Methanobacteria</taxon>
        <taxon>Methanobacteriales</taxon>
        <taxon>Methanobacteriaceae</taxon>
        <taxon>Methanobrevibacter</taxon>
    </lineage>
</organism>
<evidence type="ECO:0000256" key="1">
    <source>
        <dbReference type="SAM" id="Phobius"/>
    </source>
</evidence>
<sequence>MIKKEHVIIVALLIIILTFSFLIITTLESQAGNDQITYRETLADDPNDPGTVDVIRNIGNPDGEKIAYVVGVHPLEHLTHETLVRMLPNMTGLSHCYDLYIINVTEDVGYYGDGLDNYENPGRQNGQNLAYKYVYPEIAEGNYKMAIDVHSNIGAYPYKTFVFSPVNDGLGVKYAQEVAGNCPDIDYYSPDTTTSGPFLTIPLNENGVPSFYFEEYSFATQDVKDEHMLELIRAIDALD</sequence>
<feature type="transmembrane region" description="Helical" evidence="1">
    <location>
        <begin position="7"/>
        <end position="27"/>
    </location>
</feature>
<dbReference type="EMBL" id="MZGS01000017">
    <property type="protein sequence ID" value="PWB87790.1"/>
    <property type="molecule type" value="Genomic_DNA"/>
</dbReference>
<dbReference type="OrthoDB" id="75202at2157"/>
<evidence type="ECO:0008006" key="4">
    <source>
        <dbReference type="Google" id="ProtNLM"/>
    </source>
</evidence>
<name>A0A315XNT9_9EURY</name>
<keyword evidence="3" id="KW-1185">Reference proteome</keyword>
<proteinExistence type="predicted"/>
<keyword evidence="1" id="KW-0812">Transmembrane</keyword>
<gene>
    <name evidence="2" type="ORF">MBBTH_07590</name>
</gene>
<protein>
    <recommendedName>
        <fullName evidence="4">Succinylglutamate desuccinylase / aspartoacylase family protein</fullName>
    </recommendedName>
</protein>
<comment type="caution">
    <text evidence="2">The sequence shown here is derived from an EMBL/GenBank/DDBJ whole genome shotgun (WGS) entry which is preliminary data.</text>
</comment>
<reference evidence="2 3" key="1">
    <citation type="submission" date="2017-03" db="EMBL/GenBank/DDBJ databases">
        <title>Genome sequence of Methanobrevibacter thaueri.</title>
        <authorList>
            <person name="Poehlein A."/>
            <person name="Seedorf H."/>
            <person name="Daniel R."/>
        </authorList>
    </citation>
    <scope>NUCLEOTIDE SEQUENCE [LARGE SCALE GENOMIC DNA]</scope>
    <source>
        <strain evidence="2 3">DSM 11995</strain>
    </source>
</reference>
<evidence type="ECO:0000313" key="3">
    <source>
        <dbReference type="Proteomes" id="UP000251717"/>
    </source>
</evidence>
<dbReference type="Proteomes" id="UP000251717">
    <property type="component" value="Unassembled WGS sequence"/>
</dbReference>
<evidence type="ECO:0000313" key="2">
    <source>
        <dbReference type="EMBL" id="PWB87790.1"/>
    </source>
</evidence>
<accession>A0A315XNT9</accession>
<dbReference type="AlphaFoldDB" id="A0A315XNT9"/>
<dbReference type="RefSeq" id="WP_116591729.1">
    <property type="nucleotide sequence ID" value="NZ_MZGS01000017.1"/>
</dbReference>